<evidence type="ECO:0000256" key="3">
    <source>
        <dbReference type="PROSITE-ProRule" id="PRU00529"/>
    </source>
</evidence>
<dbReference type="GO" id="GO:0008990">
    <property type="term" value="F:rRNA (guanine-N2-)-methyltransferase activity"/>
    <property type="evidence" value="ECO:0007669"/>
    <property type="project" value="TreeGrafter"/>
</dbReference>
<protein>
    <submittedName>
        <fullName evidence="5">Putative N6-adenine-specific DNA methylase</fullName>
    </submittedName>
</protein>
<accession>A0A1T4WK93</accession>
<proteinExistence type="predicted"/>
<dbReference type="Pfam" id="PF02926">
    <property type="entry name" value="THUMP"/>
    <property type="match status" value="1"/>
</dbReference>
<dbReference type="PANTHER" id="PTHR47313:SF1">
    <property type="entry name" value="RIBOSOMAL RNA LARGE SUBUNIT METHYLTRANSFERASE K_L"/>
    <property type="match status" value="1"/>
</dbReference>
<organism evidence="5 6">
    <name type="scientific">Caloramator quimbayensis</name>
    <dbReference type="NCBI Taxonomy" id="1147123"/>
    <lineage>
        <taxon>Bacteria</taxon>
        <taxon>Bacillati</taxon>
        <taxon>Bacillota</taxon>
        <taxon>Clostridia</taxon>
        <taxon>Eubacteriales</taxon>
        <taxon>Clostridiaceae</taxon>
        <taxon>Caloramator</taxon>
    </lineage>
</organism>
<keyword evidence="6" id="KW-1185">Reference proteome</keyword>
<evidence type="ECO:0000313" key="6">
    <source>
        <dbReference type="Proteomes" id="UP000190105"/>
    </source>
</evidence>
<dbReference type="Pfam" id="PF22020">
    <property type="entry name" value="RlmL_1st"/>
    <property type="match status" value="1"/>
</dbReference>
<dbReference type="GO" id="GO:0003723">
    <property type="term" value="F:RNA binding"/>
    <property type="evidence" value="ECO:0007669"/>
    <property type="project" value="UniProtKB-UniRule"/>
</dbReference>
<dbReference type="RefSeq" id="WP_078695362.1">
    <property type="nucleotide sequence ID" value="NZ_FUYH01000002.1"/>
</dbReference>
<dbReference type="InterPro" id="IPR054170">
    <property type="entry name" value="RlmL_1st"/>
</dbReference>
<dbReference type="OrthoDB" id="9809404at2"/>
<dbReference type="Gene3D" id="3.30.2130.30">
    <property type="match status" value="1"/>
</dbReference>
<dbReference type="Gene3D" id="3.40.50.150">
    <property type="entry name" value="Vaccinia Virus protein VP39"/>
    <property type="match status" value="1"/>
</dbReference>
<dbReference type="InterPro" id="IPR029063">
    <property type="entry name" value="SAM-dependent_MTases_sf"/>
</dbReference>
<evidence type="ECO:0000256" key="1">
    <source>
        <dbReference type="ARBA" id="ARBA00022603"/>
    </source>
</evidence>
<dbReference type="STRING" id="1147123.SAMN05443428_10258"/>
<dbReference type="Pfam" id="PF01170">
    <property type="entry name" value="UPF0020"/>
    <property type="match status" value="1"/>
</dbReference>
<dbReference type="InterPro" id="IPR000241">
    <property type="entry name" value="RlmKL-like_Mtase"/>
</dbReference>
<keyword evidence="3" id="KW-0694">RNA-binding</keyword>
<dbReference type="PANTHER" id="PTHR47313">
    <property type="entry name" value="RIBOSOMAL RNA LARGE SUBUNIT METHYLTRANSFERASE K/L"/>
    <property type="match status" value="1"/>
</dbReference>
<dbReference type="GO" id="GO:0070043">
    <property type="term" value="F:rRNA (guanine-N7-)-methyltransferase activity"/>
    <property type="evidence" value="ECO:0007669"/>
    <property type="project" value="TreeGrafter"/>
</dbReference>
<evidence type="ECO:0000259" key="4">
    <source>
        <dbReference type="PROSITE" id="PS51165"/>
    </source>
</evidence>
<evidence type="ECO:0000313" key="5">
    <source>
        <dbReference type="EMBL" id="SKA77750.1"/>
    </source>
</evidence>
<dbReference type="EMBL" id="FUYH01000002">
    <property type="protein sequence ID" value="SKA77750.1"/>
    <property type="molecule type" value="Genomic_DNA"/>
</dbReference>
<feature type="domain" description="THUMP" evidence="4">
    <location>
        <begin position="43"/>
        <end position="153"/>
    </location>
</feature>
<dbReference type="PROSITE" id="PS51165">
    <property type="entry name" value="THUMP"/>
    <property type="match status" value="1"/>
</dbReference>
<dbReference type="SUPFAM" id="SSF53335">
    <property type="entry name" value="S-adenosyl-L-methionine-dependent methyltransferases"/>
    <property type="match status" value="1"/>
</dbReference>
<dbReference type="Proteomes" id="UP000190105">
    <property type="component" value="Unassembled WGS sequence"/>
</dbReference>
<evidence type="ECO:0000256" key="2">
    <source>
        <dbReference type="ARBA" id="ARBA00022679"/>
    </source>
</evidence>
<dbReference type="SMART" id="SM00981">
    <property type="entry name" value="THUMP"/>
    <property type="match status" value="1"/>
</dbReference>
<keyword evidence="2" id="KW-0808">Transferase</keyword>
<dbReference type="CDD" id="cd11715">
    <property type="entry name" value="THUMP_AdoMetMT"/>
    <property type="match status" value="1"/>
</dbReference>
<sequence>MYDIVVTTAFGIESVTSRELKNLGYEDLKVENGKITLKGNDEDIARLNIFLRTGDRVYIKLKEFTAESFEDLFQGTLSINFGDFLPENAKMHVIGKSIKSKLFSVSDCQAIVKKAVVESMKRKYKKTWFSEDGPTYKIEIALLKDVATISLDTSGIGLHKRGYRIEAGEAPLKETLAAAMVLLSRWKSDRLLIDPFCGSGTILIEAALIGKNIAPGLNRSFDAEKWSHIDKRVFDLMRERARNEINNDEFKILGQDIDGRVLKTARENIKRAGVEDFVFVQKLPMEELSTKKKNGVIICNPPYGERIGQIKEVEKLYKRMGEVFQNLDGWSYFILTSHLEFERLFGRKADKNRKLYNGKILCYLYQYFS</sequence>
<dbReference type="InterPro" id="IPR004114">
    <property type="entry name" value="THUMP_dom"/>
</dbReference>
<keyword evidence="1 5" id="KW-0489">Methyltransferase</keyword>
<dbReference type="PROSITE" id="PS00092">
    <property type="entry name" value="N6_MTASE"/>
    <property type="match status" value="1"/>
</dbReference>
<dbReference type="InterPro" id="IPR002052">
    <property type="entry name" value="DNA_methylase_N6_adenine_CS"/>
</dbReference>
<dbReference type="InterPro" id="IPR053943">
    <property type="entry name" value="RlmKL-like_Mtase_CS"/>
</dbReference>
<dbReference type="PROSITE" id="PS01261">
    <property type="entry name" value="UPF0020"/>
    <property type="match status" value="1"/>
</dbReference>
<gene>
    <name evidence="5" type="ORF">SAMN05443428_10258</name>
</gene>
<name>A0A1T4WK93_9CLOT</name>
<dbReference type="AlphaFoldDB" id="A0A1T4WK93"/>
<reference evidence="6" key="1">
    <citation type="submission" date="2017-02" db="EMBL/GenBank/DDBJ databases">
        <authorList>
            <person name="Varghese N."/>
            <person name="Submissions S."/>
        </authorList>
    </citation>
    <scope>NUCLEOTIDE SEQUENCE [LARGE SCALE GENOMIC DNA]</scope>
    <source>
        <strain evidence="6">USBA 833</strain>
    </source>
</reference>